<dbReference type="STRING" id="105231.A0A1Y1IUD1"/>
<gene>
    <name evidence="3" type="ORF">KFL_008620030</name>
</gene>
<keyword evidence="4" id="KW-1185">Reference proteome</keyword>
<reference evidence="3 4" key="1">
    <citation type="journal article" date="2014" name="Nat. Commun.">
        <title>Klebsormidium flaccidum genome reveals primary factors for plant terrestrial adaptation.</title>
        <authorList>
            <person name="Hori K."/>
            <person name="Maruyama F."/>
            <person name="Fujisawa T."/>
            <person name="Togashi T."/>
            <person name="Yamamoto N."/>
            <person name="Seo M."/>
            <person name="Sato S."/>
            <person name="Yamada T."/>
            <person name="Mori H."/>
            <person name="Tajima N."/>
            <person name="Moriyama T."/>
            <person name="Ikeuchi M."/>
            <person name="Watanabe M."/>
            <person name="Wada H."/>
            <person name="Kobayashi K."/>
            <person name="Saito M."/>
            <person name="Masuda T."/>
            <person name="Sasaki-Sekimoto Y."/>
            <person name="Mashiguchi K."/>
            <person name="Awai K."/>
            <person name="Shimojima M."/>
            <person name="Masuda S."/>
            <person name="Iwai M."/>
            <person name="Nobusawa T."/>
            <person name="Narise T."/>
            <person name="Kondo S."/>
            <person name="Saito H."/>
            <person name="Sato R."/>
            <person name="Murakawa M."/>
            <person name="Ihara Y."/>
            <person name="Oshima-Yamada Y."/>
            <person name="Ohtaka K."/>
            <person name="Satoh M."/>
            <person name="Sonobe K."/>
            <person name="Ishii M."/>
            <person name="Ohtani R."/>
            <person name="Kanamori-Sato M."/>
            <person name="Honoki R."/>
            <person name="Miyazaki D."/>
            <person name="Mochizuki H."/>
            <person name="Umetsu J."/>
            <person name="Higashi K."/>
            <person name="Shibata D."/>
            <person name="Kamiya Y."/>
            <person name="Sato N."/>
            <person name="Nakamura Y."/>
            <person name="Tabata S."/>
            <person name="Ida S."/>
            <person name="Kurokawa K."/>
            <person name="Ohta H."/>
        </authorList>
    </citation>
    <scope>NUCLEOTIDE SEQUENCE [LARGE SCALE GENOMIC DNA]</scope>
    <source>
        <strain evidence="3 4">NIES-2285</strain>
    </source>
</reference>
<dbReference type="EMBL" id="DF237811">
    <property type="protein sequence ID" value="GAQ91818.1"/>
    <property type="molecule type" value="Genomic_DNA"/>
</dbReference>
<dbReference type="InterPro" id="IPR051948">
    <property type="entry name" value="Hsp70_co-chaperone_J-domain"/>
</dbReference>
<dbReference type="CDD" id="cd06257">
    <property type="entry name" value="DnaJ"/>
    <property type="match status" value="1"/>
</dbReference>
<name>A0A1Y1IUD1_KLENI</name>
<dbReference type="OrthoDB" id="10250354at2759"/>
<dbReference type="AlphaFoldDB" id="A0A1Y1IUD1"/>
<evidence type="ECO:0000313" key="4">
    <source>
        <dbReference type="Proteomes" id="UP000054558"/>
    </source>
</evidence>
<feature type="domain" description="J" evidence="2">
    <location>
        <begin position="275"/>
        <end position="353"/>
    </location>
</feature>
<dbReference type="InterPro" id="IPR036869">
    <property type="entry name" value="J_dom_sf"/>
</dbReference>
<dbReference type="Gene3D" id="1.10.287.110">
    <property type="entry name" value="DnaJ domain"/>
    <property type="match status" value="1"/>
</dbReference>
<protein>
    <submittedName>
        <fullName evidence="3">DnaJ protein</fullName>
    </submittedName>
</protein>
<dbReference type="Pfam" id="PF00226">
    <property type="entry name" value="DnaJ"/>
    <property type="match status" value="1"/>
</dbReference>
<dbReference type="SMART" id="SM00271">
    <property type="entry name" value="DnaJ"/>
    <property type="match status" value="1"/>
</dbReference>
<dbReference type="PANTHER" id="PTHR44360:SF1">
    <property type="entry name" value="DNAJ HOMOLOG SUBFAMILY B MEMBER 9"/>
    <property type="match status" value="1"/>
</dbReference>
<organism evidence="3 4">
    <name type="scientific">Klebsormidium nitens</name>
    <name type="common">Green alga</name>
    <name type="synonym">Ulothrix nitens</name>
    <dbReference type="NCBI Taxonomy" id="105231"/>
    <lineage>
        <taxon>Eukaryota</taxon>
        <taxon>Viridiplantae</taxon>
        <taxon>Streptophyta</taxon>
        <taxon>Klebsormidiophyceae</taxon>
        <taxon>Klebsormidiales</taxon>
        <taxon>Klebsormidiaceae</taxon>
        <taxon>Klebsormidium</taxon>
    </lineage>
</organism>
<dbReference type="InterPro" id="IPR001623">
    <property type="entry name" value="DnaJ_domain"/>
</dbReference>
<dbReference type="Proteomes" id="UP000054558">
    <property type="component" value="Unassembled WGS sequence"/>
</dbReference>
<accession>A0A1Y1IUD1</accession>
<evidence type="ECO:0000313" key="3">
    <source>
        <dbReference type="EMBL" id="GAQ91818.1"/>
    </source>
</evidence>
<proteinExistence type="predicted"/>
<sequence length="409" mass="43524">MAGVVPARLAAGSLQGALPLMRVEQPRCRRAAAPAAALPPLASASQPWGHSIGQAAGRYSECCAPQPSCDSCGLGSASFLSGVHSLRGASSGSVGLAGDVLTFTEKDVRRRGSVQCAAGKKVTKKKRTGGGAFGAGGAGPRETPAVLLRRASELYETLMRPELLEEGLVREYVVCARLILGEEPLPEAVRTLQLLHDWLPVAELAFLSAQEDNVAQMLPLMKREICECVQRAVPEAKNVPRTMLEYAYEKRESFVKHVLENVDNSSREAAPSEQDPFAVLGLSRGAGSQQVRTAYRAMAAIYHPDRNPAADAAAKYMQVTKAYEQLKAGGGTAGSGFSAYASIGGRERDDLHGPIDMSKSVKQVGDGKEIAVRPLDEDIVGKFAARAHSVAMKRSTMVDRTRRAQTVAA</sequence>
<dbReference type="PANTHER" id="PTHR44360">
    <property type="entry name" value="DNAJ HOMOLOG SUBFAMILY B MEMBER 9"/>
    <property type="match status" value="1"/>
</dbReference>
<evidence type="ECO:0000256" key="1">
    <source>
        <dbReference type="ARBA" id="ARBA00023186"/>
    </source>
</evidence>
<dbReference type="SUPFAM" id="SSF46565">
    <property type="entry name" value="Chaperone J-domain"/>
    <property type="match status" value="1"/>
</dbReference>
<evidence type="ECO:0000259" key="2">
    <source>
        <dbReference type="PROSITE" id="PS50076"/>
    </source>
</evidence>
<dbReference type="OMA" id="SQSWYES"/>
<dbReference type="PROSITE" id="PS50076">
    <property type="entry name" value="DNAJ_2"/>
    <property type="match status" value="1"/>
</dbReference>
<dbReference type="PRINTS" id="PR00625">
    <property type="entry name" value="JDOMAIN"/>
</dbReference>
<keyword evidence="1" id="KW-0143">Chaperone</keyword>